<protein>
    <submittedName>
        <fullName evidence="1">Uncharacterized protein</fullName>
    </submittedName>
</protein>
<dbReference type="AlphaFoldDB" id="A0A6C0DPE4"/>
<dbReference type="EMBL" id="MN739648">
    <property type="protein sequence ID" value="QHT18090.1"/>
    <property type="molecule type" value="Genomic_DNA"/>
</dbReference>
<organism evidence="1">
    <name type="scientific">viral metagenome</name>
    <dbReference type="NCBI Taxonomy" id="1070528"/>
    <lineage>
        <taxon>unclassified sequences</taxon>
        <taxon>metagenomes</taxon>
        <taxon>organismal metagenomes</taxon>
    </lineage>
</organism>
<reference evidence="1" key="1">
    <citation type="journal article" date="2020" name="Nature">
        <title>Giant virus diversity and host interactions through global metagenomics.</title>
        <authorList>
            <person name="Schulz F."/>
            <person name="Roux S."/>
            <person name="Paez-Espino D."/>
            <person name="Jungbluth S."/>
            <person name="Walsh D.A."/>
            <person name="Denef V.J."/>
            <person name="McMahon K.D."/>
            <person name="Konstantinidis K.T."/>
            <person name="Eloe-Fadrosh E.A."/>
            <person name="Kyrpides N.C."/>
            <person name="Woyke T."/>
        </authorList>
    </citation>
    <scope>NUCLEOTIDE SEQUENCE</scope>
    <source>
        <strain evidence="1">GVMAG-M-3300023174-3</strain>
    </source>
</reference>
<sequence length="145" mass="16736">MVCTYIRWTIFIGCVATSYRQYSFSKYRPRNKGLCANIDDMININPNPPASEIAPVEFTTNPMSYKYKKTGCDDRYPLLEQDPNRTEILYNLSIHIRKLSLLTLLQNKDISIYDKVSRIETEKDTSIAPNIQAGGLFDDWENEIA</sequence>
<accession>A0A6C0DPE4</accession>
<proteinExistence type="predicted"/>
<evidence type="ECO:0000313" key="1">
    <source>
        <dbReference type="EMBL" id="QHT18090.1"/>
    </source>
</evidence>
<name>A0A6C0DPE4_9ZZZZ</name>